<protein>
    <submittedName>
        <fullName evidence="8">Zinc-dependent proteinase</fullName>
    </submittedName>
</protein>
<comment type="caution">
    <text evidence="8">The sequence shown here is derived from an EMBL/GenBank/DDBJ whole genome shotgun (WGS) entry which is preliminary data.</text>
</comment>
<evidence type="ECO:0000259" key="6">
    <source>
        <dbReference type="Pfam" id="PF00675"/>
    </source>
</evidence>
<evidence type="ECO:0000256" key="2">
    <source>
        <dbReference type="ARBA" id="ARBA00022670"/>
    </source>
</evidence>
<dbReference type="InterPro" id="IPR007863">
    <property type="entry name" value="Peptidase_M16_C"/>
</dbReference>
<dbReference type="Pfam" id="PF00675">
    <property type="entry name" value="Peptidase_M16"/>
    <property type="match status" value="1"/>
</dbReference>
<dbReference type="PANTHER" id="PTHR43690">
    <property type="entry name" value="NARDILYSIN"/>
    <property type="match status" value="1"/>
</dbReference>
<dbReference type="eggNOG" id="COG0612">
    <property type="taxonomic scope" value="Bacteria"/>
</dbReference>
<dbReference type="RefSeq" id="WP_010008977.1">
    <property type="nucleotide sequence ID" value="NZ_AZCN01000016.1"/>
</dbReference>
<reference evidence="8 9" key="1">
    <citation type="journal article" date="2015" name="Genome Announc.">
        <title>Expanding the biotechnology potential of lactobacilli through comparative genomics of 213 strains and associated genera.</title>
        <authorList>
            <person name="Sun Z."/>
            <person name="Harris H.M."/>
            <person name="McCann A."/>
            <person name="Guo C."/>
            <person name="Argimon S."/>
            <person name="Zhang W."/>
            <person name="Yang X."/>
            <person name="Jeffery I.B."/>
            <person name="Cooney J.C."/>
            <person name="Kagawa T.F."/>
            <person name="Liu W."/>
            <person name="Song Y."/>
            <person name="Salvetti E."/>
            <person name="Wrobel A."/>
            <person name="Rasinkangas P."/>
            <person name="Parkhill J."/>
            <person name="Rea M.C."/>
            <person name="O'Sullivan O."/>
            <person name="Ritari J."/>
            <person name="Douillard F.P."/>
            <person name="Paul Ross R."/>
            <person name="Yang R."/>
            <person name="Briner A.E."/>
            <person name="Felis G.E."/>
            <person name="de Vos W.M."/>
            <person name="Barrangou R."/>
            <person name="Klaenhammer T.R."/>
            <person name="Caufield P.W."/>
            <person name="Cui Y."/>
            <person name="Zhang H."/>
            <person name="O'Toole P.W."/>
        </authorList>
    </citation>
    <scope>NUCLEOTIDE SEQUENCE [LARGE SCALE GENOMIC DNA]</scope>
    <source>
        <strain evidence="8 9">DSM 20001</strain>
    </source>
</reference>
<dbReference type="SUPFAM" id="SSF63411">
    <property type="entry name" value="LuxS/MPP-like metallohydrolase"/>
    <property type="match status" value="2"/>
</dbReference>
<dbReference type="InterPro" id="IPR011249">
    <property type="entry name" value="Metalloenz_LuxS/M16"/>
</dbReference>
<dbReference type="Gene3D" id="3.30.830.10">
    <property type="entry name" value="Metalloenzyme, LuxS/M16 peptidase-like"/>
    <property type="match status" value="2"/>
</dbReference>
<dbReference type="GO" id="GO:0046872">
    <property type="term" value="F:metal ion binding"/>
    <property type="evidence" value="ECO:0007669"/>
    <property type="project" value="InterPro"/>
</dbReference>
<evidence type="ECO:0000256" key="5">
    <source>
        <dbReference type="ARBA" id="ARBA00023049"/>
    </source>
</evidence>
<dbReference type="Proteomes" id="UP000051181">
    <property type="component" value="Unassembled WGS sequence"/>
</dbReference>
<dbReference type="AlphaFoldDB" id="A0A0R1F9P8"/>
<evidence type="ECO:0000313" key="8">
    <source>
        <dbReference type="EMBL" id="KRK18399.1"/>
    </source>
</evidence>
<evidence type="ECO:0000313" key="9">
    <source>
        <dbReference type="Proteomes" id="UP000051181"/>
    </source>
</evidence>
<dbReference type="GO" id="GO:0006508">
    <property type="term" value="P:proteolysis"/>
    <property type="evidence" value="ECO:0007669"/>
    <property type="project" value="UniProtKB-KW"/>
</dbReference>
<comment type="similarity">
    <text evidence="1">Belongs to the peptidase M16 family.</text>
</comment>
<dbReference type="InterPro" id="IPR050626">
    <property type="entry name" value="Peptidase_M16"/>
</dbReference>
<dbReference type="PANTHER" id="PTHR43690:SF17">
    <property type="entry name" value="PROTEIN YHJJ"/>
    <property type="match status" value="1"/>
</dbReference>
<dbReference type="GeneID" id="65917793"/>
<dbReference type="InterPro" id="IPR011765">
    <property type="entry name" value="Pept_M16_N"/>
</dbReference>
<evidence type="ECO:0000256" key="3">
    <source>
        <dbReference type="ARBA" id="ARBA00022801"/>
    </source>
</evidence>
<dbReference type="Pfam" id="PF05193">
    <property type="entry name" value="Peptidase_M16_C"/>
    <property type="match status" value="1"/>
</dbReference>
<sequence>METTHYATLDETLYQQTLANGLRVTLLPKAGYHKTYAVMTTNYGSIDNYFVPTGESEYTAVPAGIAHFLEHKLFEKKAGDIFEVFSHNGASANAFTSFTRTSYLFSATDNIQTNLMTLLDFVQEPYFTEASVNKEKGIIGQEIEMYEDDPNWRLFFGIIENLYPKHPLHEDIAGTIDSIAKITPEQLYTAYRTFYQPSNMNLFVVGNIDPAETLAWIEANQAAKTFPPAEPIQRQFPEEAADGSDIIPYRVTELPVKRGKSIVGIKGLTPVTQDRAGLKYRTELNLLFDMLFGDSSQNYLQLYDQGVVDDSFGYELDLARTYHFATLSGDTEKPQEFSDAMISLLEKAATNPDLNAGRLALVKKEALGRTLQSMNALEYIANTYSGDDFGDASLFDLVNIIDEITLADIQAALQQFVRSEALSVFHIEPLAGDGVE</sequence>
<evidence type="ECO:0000256" key="4">
    <source>
        <dbReference type="ARBA" id="ARBA00022833"/>
    </source>
</evidence>
<evidence type="ECO:0000256" key="1">
    <source>
        <dbReference type="ARBA" id="ARBA00007261"/>
    </source>
</evidence>
<dbReference type="GO" id="GO:0008237">
    <property type="term" value="F:metallopeptidase activity"/>
    <property type="evidence" value="ECO:0007669"/>
    <property type="project" value="UniProtKB-KW"/>
</dbReference>
<keyword evidence="3" id="KW-0378">Hydrolase</keyword>
<feature type="domain" description="Peptidase M16 N-terminal" evidence="6">
    <location>
        <begin position="54"/>
        <end position="175"/>
    </location>
</feature>
<proteinExistence type="inferred from homology"/>
<dbReference type="EMBL" id="AZCN01000016">
    <property type="protein sequence ID" value="KRK18399.1"/>
    <property type="molecule type" value="Genomic_DNA"/>
</dbReference>
<keyword evidence="5" id="KW-0482">Metalloprotease</keyword>
<evidence type="ECO:0000259" key="7">
    <source>
        <dbReference type="Pfam" id="PF05193"/>
    </source>
</evidence>
<feature type="domain" description="Peptidase M16 C-terminal" evidence="7">
    <location>
        <begin position="181"/>
        <end position="359"/>
    </location>
</feature>
<dbReference type="NCBIfam" id="NF047421">
    <property type="entry name" value="YfmH_fam"/>
    <property type="match status" value="1"/>
</dbReference>
<accession>A0A0R1F9P8</accession>
<keyword evidence="4" id="KW-0862">Zinc</keyword>
<organism evidence="8 9">
    <name type="scientific">Loigolactobacillus coryniformis subsp. coryniformis KCTC 3167 = DSM 20001</name>
    <dbReference type="NCBI Taxonomy" id="913848"/>
    <lineage>
        <taxon>Bacteria</taxon>
        <taxon>Bacillati</taxon>
        <taxon>Bacillota</taxon>
        <taxon>Bacilli</taxon>
        <taxon>Lactobacillales</taxon>
        <taxon>Lactobacillaceae</taxon>
        <taxon>Loigolactobacillus</taxon>
    </lineage>
</organism>
<keyword evidence="2" id="KW-0645">Protease</keyword>
<name>A0A0R1F9P8_9LACO</name>
<dbReference type="PATRIC" id="fig|913848.6.peg.600"/>
<gene>
    <name evidence="8" type="ORF">FD22_GL000585</name>
</gene>